<name>A0A4Q9LL28_9MICR</name>
<dbReference type="InterPro" id="IPR032675">
    <property type="entry name" value="LRR_dom_sf"/>
</dbReference>
<dbReference type="VEuPathDB" id="MicrosporidiaDB:CWI38_2311p0010"/>
<protein>
    <recommendedName>
        <fullName evidence="3">Leucine-rich repeat-containing protein</fullName>
    </recommendedName>
</protein>
<reference evidence="1 2" key="1">
    <citation type="submission" date="2017-12" db="EMBL/GenBank/DDBJ databases">
        <authorList>
            <person name="Pombert J.-F."/>
            <person name="Haag K.L."/>
            <person name="Ebert D."/>
        </authorList>
    </citation>
    <scope>NUCLEOTIDE SEQUENCE [LARGE SCALE GENOMIC DNA]</scope>
    <source>
        <strain evidence="1">IL-G-3</strain>
    </source>
</reference>
<gene>
    <name evidence="1" type="ORF">CWI38_2311p0010</name>
</gene>
<evidence type="ECO:0008006" key="3">
    <source>
        <dbReference type="Google" id="ProtNLM"/>
    </source>
</evidence>
<proteinExistence type="predicted"/>
<dbReference type="EMBL" id="PITK01002311">
    <property type="protein sequence ID" value="TBU08061.1"/>
    <property type="molecule type" value="Genomic_DNA"/>
</dbReference>
<evidence type="ECO:0000313" key="2">
    <source>
        <dbReference type="Proteomes" id="UP000292282"/>
    </source>
</evidence>
<dbReference type="Proteomes" id="UP000292282">
    <property type="component" value="Unassembled WGS sequence"/>
</dbReference>
<accession>A0A4Q9LL28</accession>
<dbReference type="Gene3D" id="3.80.10.10">
    <property type="entry name" value="Ribonuclease Inhibitor"/>
    <property type="match status" value="1"/>
</dbReference>
<dbReference type="AlphaFoldDB" id="A0A4Q9LL28"/>
<sequence length="193" mass="22844">MFKLKNLEILLLINCAFERISGLDLFNIEVLKLKEFSLNGISYSIWENYDILGKLDGLENLTLSYIPIKQAYFSKLNIMCNLSLKILCLDDYFLEFIDLQRMEKLEVLENLYLCNRKFQSCYFHYLGNNCRFFQILQILDLSFLKINLDDLKYIMKFENKRKLSLMLSNFDLMSVKNFLVALPLNELSIGCDF</sequence>
<evidence type="ECO:0000313" key="1">
    <source>
        <dbReference type="EMBL" id="TBU08061.1"/>
    </source>
</evidence>
<organism evidence="1 2">
    <name type="scientific">Hamiltosporidium tvaerminnensis</name>
    <dbReference type="NCBI Taxonomy" id="1176355"/>
    <lineage>
        <taxon>Eukaryota</taxon>
        <taxon>Fungi</taxon>
        <taxon>Fungi incertae sedis</taxon>
        <taxon>Microsporidia</taxon>
        <taxon>Dubosqiidae</taxon>
        <taxon>Hamiltosporidium</taxon>
    </lineage>
</organism>
<dbReference type="SUPFAM" id="SSF52047">
    <property type="entry name" value="RNI-like"/>
    <property type="match status" value="1"/>
</dbReference>
<keyword evidence="2" id="KW-1185">Reference proteome</keyword>
<comment type="caution">
    <text evidence="1">The sequence shown here is derived from an EMBL/GenBank/DDBJ whole genome shotgun (WGS) entry which is preliminary data.</text>
</comment>